<keyword evidence="3" id="KW-1185">Reference proteome</keyword>
<dbReference type="AlphaFoldDB" id="A0A0L1IPE8"/>
<dbReference type="OrthoDB" id="5296805at2759"/>
<evidence type="ECO:0000313" key="2">
    <source>
        <dbReference type="EMBL" id="KNG81421.1"/>
    </source>
</evidence>
<dbReference type="RefSeq" id="XP_015402344.1">
    <property type="nucleotide sequence ID" value="XM_015554893.1"/>
</dbReference>
<feature type="region of interest" description="Disordered" evidence="1">
    <location>
        <begin position="1"/>
        <end position="20"/>
    </location>
</feature>
<protein>
    <submittedName>
        <fullName evidence="2">Uncharacterized protein</fullName>
    </submittedName>
</protein>
<evidence type="ECO:0000313" key="3">
    <source>
        <dbReference type="Proteomes" id="UP000037505"/>
    </source>
</evidence>
<evidence type="ECO:0000256" key="1">
    <source>
        <dbReference type="SAM" id="MobiDB-lite"/>
    </source>
</evidence>
<reference evidence="2 3" key="1">
    <citation type="submission" date="2014-06" db="EMBL/GenBank/DDBJ databases">
        <title>The Genome of the Aflatoxigenic Filamentous Fungus Aspergillus nomius.</title>
        <authorList>
            <person name="Moore M.G."/>
            <person name="Shannon B.M."/>
            <person name="Brian M.M."/>
        </authorList>
    </citation>
    <scope>NUCLEOTIDE SEQUENCE [LARGE SCALE GENOMIC DNA]</scope>
    <source>
        <strain evidence="2 3">NRRL 13137</strain>
    </source>
</reference>
<dbReference type="GeneID" id="26811441"/>
<dbReference type="EMBL" id="JNOM01000449">
    <property type="protein sequence ID" value="KNG81421.1"/>
    <property type="molecule type" value="Genomic_DNA"/>
</dbReference>
<accession>A0A0L1IPE8</accession>
<dbReference type="Proteomes" id="UP000037505">
    <property type="component" value="Unassembled WGS sequence"/>
</dbReference>
<sequence length="302" mass="34732">MASSWLPSPLKSRRERRADPERTVDELVHKYYRTNQPSTNDILREILGSPEQASLLFSALRRQVSLIKCRSQSFEDGQITTYDRALLELSRNGENLTETGALELYLTEFLGIVPISPTSQSRAILAKQLELESVLNRASALGTTPETVIDRKEQPETLLVDQAPVKPEYEYGDQDDHYCVEQTGLKISSTGHAQQVFDRMDRLLEVYHRAKDEYYKALQTEGFVSLDTVRFLRDTAENVLRYLHANGLSDHTSVPDVEQVFLIARDKATQLTGGRKRHFDEGIERYSRRRKRRALDSYRPRK</sequence>
<gene>
    <name evidence="2" type="ORF">ANOM_009637</name>
</gene>
<organism evidence="2 3">
    <name type="scientific">Aspergillus nomiae NRRL (strain ATCC 15546 / NRRL 13137 / CBS 260.88 / M93)</name>
    <dbReference type="NCBI Taxonomy" id="1509407"/>
    <lineage>
        <taxon>Eukaryota</taxon>
        <taxon>Fungi</taxon>
        <taxon>Dikarya</taxon>
        <taxon>Ascomycota</taxon>
        <taxon>Pezizomycotina</taxon>
        <taxon>Eurotiomycetes</taxon>
        <taxon>Eurotiomycetidae</taxon>
        <taxon>Eurotiales</taxon>
        <taxon>Aspergillaceae</taxon>
        <taxon>Aspergillus</taxon>
        <taxon>Aspergillus subgen. Circumdati</taxon>
    </lineage>
</organism>
<proteinExistence type="predicted"/>
<comment type="caution">
    <text evidence="2">The sequence shown here is derived from an EMBL/GenBank/DDBJ whole genome shotgun (WGS) entry which is preliminary data.</text>
</comment>
<name>A0A0L1IPE8_ASPN3</name>
<dbReference type="STRING" id="1509407.A0A0L1IPE8"/>